<sequence length="174" mass="20580">MEFFTRIVFCASMLLAMCDVMTGHEGRHKGHSHHLPQKDGPKNVLKDKKYLRDYDHLKEDLEDMYMKDFSGDLSEAELENYYFQLHDLNGDKQLDGLELLAAMNHVMDRENEFTQKDIEENPHIRQSIQAWWNDKFQEDALYIDEILQEEDIDNDGYLSYIEFALGRAKERGEI</sequence>
<feature type="signal peptide" evidence="4">
    <location>
        <begin position="1"/>
        <end position="23"/>
    </location>
</feature>
<proteinExistence type="predicted"/>
<accession>A0A8T0EPZ4</accession>
<comment type="caution">
    <text evidence="5">The sequence shown here is derived from an EMBL/GenBank/DDBJ whole genome shotgun (WGS) entry which is preliminary data.</text>
</comment>
<feature type="chain" id="PRO_5035921737" evidence="4">
    <location>
        <begin position="24"/>
        <end position="174"/>
    </location>
</feature>
<dbReference type="Gene3D" id="1.10.238.10">
    <property type="entry name" value="EF-hand"/>
    <property type="match status" value="1"/>
</dbReference>
<keyword evidence="6" id="KW-1185">Reference proteome</keyword>
<dbReference type="InterPro" id="IPR011992">
    <property type="entry name" value="EF-hand-dom_pair"/>
</dbReference>
<dbReference type="PROSITE" id="PS00018">
    <property type="entry name" value="EF_HAND_1"/>
    <property type="match status" value="2"/>
</dbReference>
<dbReference type="EMBL" id="JABXBU010002072">
    <property type="protein sequence ID" value="KAF8777807.1"/>
    <property type="molecule type" value="Genomic_DNA"/>
</dbReference>
<evidence type="ECO:0000256" key="4">
    <source>
        <dbReference type="SAM" id="SignalP"/>
    </source>
</evidence>
<evidence type="ECO:0000256" key="2">
    <source>
        <dbReference type="ARBA" id="ARBA00022737"/>
    </source>
</evidence>
<organism evidence="5 6">
    <name type="scientific">Argiope bruennichi</name>
    <name type="common">Wasp spider</name>
    <name type="synonym">Aranea bruennichi</name>
    <dbReference type="NCBI Taxonomy" id="94029"/>
    <lineage>
        <taxon>Eukaryota</taxon>
        <taxon>Metazoa</taxon>
        <taxon>Ecdysozoa</taxon>
        <taxon>Arthropoda</taxon>
        <taxon>Chelicerata</taxon>
        <taxon>Arachnida</taxon>
        <taxon>Araneae</taxon>
        <taxon>Araneomorphae</taxon>
        <taxon>Entelegynae</taxon>
        <taxon>Araneoidea</taxon>
        <taxon>Araneidae</taxon>
        <taxon>Argiope</taxon>
    </lineage>
</organism>
<reference evidence="5" key="1">
    <citation type="journal article" date="2020" name="bioRxiv">
        <title>Chromosome-level reference genome of the European wasp spider Argiope bruennichi: a resource for studies on range expansion and evolutionary adaptation.</title>
        <authorList>
            <person name="Sheffer M.M."/>
            <person name="Hoppe A."/>
            <person name="Krehenwinkel H."/>
            <person name="Uhl G."/>
            <person name="Kuss A.W."/>
            <person name="Jensen L."/>
            <person name="Jensen C."/>
            <person name="Gillespie R.G."/>
            <person name="Hoff K.J."/>
            <person name="Prost S."/>
        </authorList>
    </citation>
    <scope>NUCLEOTIDE SEQUENCE</scope>
</reference>
<dbReference type="AlphaFoldDB" id="A0A8T0EPZ4"/>
<dbReference type="SUPFAM" id="SSF47473">
    <property type="entry name" value="EF-hand"/>
    <property type="match status" value="1"/>
</dbReference>
<protein>
    <submittedName>
        <fullName evidence="5">Multiple coagulation factor deficiency like protein</fullName>
    </submittedName>
</protein>
<name>A0A8T0EPZ4_ARGBR</name>
<keyword evidence="3" id="KW-0106">Calcium</keyword>
<evidence type="ECO:0000313" key="5">
    <source>
        <dbReference type="EMBL" id="KAF8777807.1"/>
    </source>
</evidence>
<gene>
    <name evidence="5" type="ORF">HNY73_014609</name>
</gene>
<keyword evidence="1 4" id="KW-0732">Signal</keyword>
<evidence type="ECO:0000256" key="1">
    <source>
        <dbReference type="ARBA" id="ARBA00022729"/>
    </source>
</evidence>
<keyword evidence="2" id="KW-0677">Repeat</keyword>
<dbReference type="PANTHER" id="PTHR23104">
    <property type="entry name" value="MULTIPLE COAGULATION FACTOR DEFICIENCY PROTEIN 2 NEURAL STEM CELL DERIVED NEURONAL SURVIVAL PROTEIN"/>
    <property type="match status" value="1"/>
</dbReference>
<dbReference type="Proteomes" id="UP000807504">
    <property type="component" value="Unassembled WGS sequence"/>
</dbReference>
<evidence type="ECO:0000256" key="3">
    <source>
        <dbReference type="ARBA" id="ARBA00022837"/>
    </source>
</evidence>
<dbReference type="InterPro" id="IPR018247">
    <property type="entry name" value="EF_Hand_1_Ca_BS"/>
</dbReference>
<dbReference type="PANTHER" id="PTHR23104:SF1">
    <property type="entry name" value="EF-HAND DOMAIN-CONTAINING PROTEIN"/>
    <property type="match status" value="1"/>
</dbReference>
<reference evidence="5" key="2">
    <citation type="submission" date="2020-06" db="EMBL/GenBank/DDBJ databases">
        <authorList>
            <person name="Sheffer M."/>
        </authorList>
    </citation>
    <scope>NUCLEOTIDE SEQUENCE</scope>
</reference>
<dbReference type="InterPro" id="IPR052110">
    <property type="entry name" value="MCFD2-like"/>
</dbReference>
<evidence type="ECO:0000313" key="6">
    <source>
        <dbReference type="Proteomes" id="UP000807504"/>
    </source>
</evidence>